<gene>
    <name evidence="5" type="primary">DENND6B</name>
</gene>
<organism evidence="5 6">
    <name type="scientific">Canis lupus familiaris</name>
    <name type="common">Dog</name>
    <name type="synonym">Canis familiaris</name>
    <dbReference type="NCBI Taxonomy" id="9615"/>
    <lineage>
        <taxon>Eukaryota</taxon>
        <taxon>Metazoa</taxon>
        <taxon>Chordata</taxon>
        <taxon>Craniata</taxon>
        <taxon>Vertebrata</taxon>
        <taxon>Euteleostomi</taxon>
        <taxon>Mammalia</taxon>
        <taxon>Eutheria</taxon>
        <taxon>Laurasiatheria</taxon>
        <taxon>Carnivora</taxon>
        <taxon>Caniformia</taxon>
        <taxon>Canidae</taxon>
        <taxon>Canis</taxon>
    </lineage>
</organism>
<dbReference type="Ensembl" id="ENSCAFT00845009869.1">
    <property type="protein sequence ID" value="ENSCAFP00845007705.1"/>
    <property type="gene ID" value="ENSCAFG00845005546.1"/>
</dbReference>
<feature type="region of interest" description="Disordered" evidence="3">
    <location>
        <begin position="82"/>
        <end position="216"/>
    </location>
</feature>
<dbReference type="PANTHER" id="PTHR13677:SF2">
    <property type="entry name" value="PROTEIN DENND6B"/>
    <property type="match status" value="1"/>
</dbReference>
<evidence type="ECO:0000313" key="5">
    <source>
        <dbReference type="Ensembl" id="ENSCAFP00845007705.1"/>
    </source>
</evidence>
<dbReference type="GeneTree" id="ENSGT00390000005529"/>
<name>A0A8I3MTS3_CANLF</name>
<dbReference type="GO" id="GO:0005085">
    <property type="term" value="F:guanyl-nucleotide exchange factor activity"/>
    <property type="evidence" value="ECO:0007669"/>
    <property type="project" value="UniProtKB-KW"/>
</dbReference>
<reference evidence="5" key="3">
    <citation type="submission" date="2025-09" db="UniProtKB">
        <authorList>
            <consortium name="Ensembl"/>
        </authorList>
    </citation>
    <scope>IDENTIFICATION</scope>
    <source>
        <strain evidence="5">Boxer</strain>
    </source>
</reference>
<comment type="similarity">
    <text evidence="1">Belongs to the DENND6 family.</text>
</comment>
<evidence type="ECO:0000313" key="6">
    <source>
        <dbReference type="Proteomes" id="UP000805418"/>
    </source>
</evidence>
<evidence type="ECO:0000256" key="3">
    <source>
        <dbReference type="SAM" id="MobiDB-lite"/>
    </source>
</evidence>
<dbReference type="AlphaFoldDB" id="A0A8I3MTS3"/>
<dbReference type="FunCoup" id="A0A8I3MTS3">
    <property type="interactions" value="2196"/>
</dbReference>
<dbReference type="Proteomes" id="UP000805418">
    <property type="component" value="Chromosome 10"/>
</dbReference>
<dbReference type="PROSITE" id="PS50211">
    <property type="entry name" value="DENN"/>
    <property type="match status" value="1"/>
</dbReference>
<dbReference type="InterPro" id="IPR001194">
    <property type="entry name" value="cDENN_dom"/>
</dbReference>
<sequence>METDAGTQGKTGDWAAGVQLTDLFCIGHFLTGCLGTLSGASLSASEQGRLRFKGGGHCRGWSWPITARPSFCAHVTSFGPGFGQAHAHHEPHPPRRPGAPGPQQAPHSGKPRGPGGPGPDCAQVPPQPRGLRGVGGQAHGVTTREAADTTPRGTTGRHPASRGNVPTRLESEPTTAGVGPDASGESRRDRVPPPARHARPSGTPGSPDPRLTDLPGSSASWLRPLWPARALLVGGLGAAPLHGGPPAARGADAMAGPLWPAAAAPLLRGAVPSGARRLPPGCSPGNASEPFPRQRAAGAVPAAMDALSGAGPRRARGRLGAASPGARAAGAPWARFSAWLECVCVVTFDLELGQALELVYPSDFRLTDKEKSSICYLSFPDSHSGCLGDTQFSFRIRQCGGQRSPWHAEDRRYDSGAPVSLQREPAHYFGYVYFRQVKDSSVKRGYFQKSLVLVSRLPFVRLFQALLSLIAPEYFDKLAPCLEAVCNEIDQWPAPVPGQTLNLPVMGVVLQVRVPSRMDKPEHSPPKQCSHENLLPAPVVLTSVHELDLFRCFQPVLTHVQTLWELMLLGEPLVVLAPSPAMSSEMVLALISCLQPLKFCCDYRPYFTIHDSEFKEFTTRTQAPPNVVLGVTNPFFIKTLQHWPHILRVGEPKMSGDLPKQVKLKKPSRLKTLDTKPGLYTAYSAHLHRDKALLKRLLKGLQKKRPWDTQTALLRRHLLELTQSFIIPLEHYMASLMPLQKSITPWKTPPQIRPFRQDDFLRSLEHAGPQLTCILKGDWLGLYRRFFKSPHFDGWYRQRYKEMAHKLEALHLEAICEAQNIEAWMKDKSEVEVVDLVLKLREKLVQAQGHQLPVKEATLRQAQLYIETVIGSLPKDLQAVLCPP</sequence>
<keyword evidence="6" id="KW-1185">Reference proteome</keyword>
<protein>
    <submittedName>
        <fullName evidence="5">DENN domain containing 6B</fullName>
    </submittedName>
</protein>
<proteinExistence type="inferred from homology"/>
<dbReference type="Pfam" id="PF02141">
    <property type="entry name" value="DENN"/>
    <property type="match status" value="1"/>
</dbReference>
<feature type="domain" description="UDENN" evidence="4">
    <location>
        <begin position="341"/>
        <end position="797"/>
    </location>
</feature>
<evidence type="ECO:0000256" key="2">
    <source>
        <dbReference type="ARBA" id="ARBA00022658"/>
    </source>
</evidence>
<reference evidence="5" key="2">
    <citation type="submission" date="2025-08" db="UniProtKB">
        <authorList>
            <consortium name="Ensembl"/>
        </authorList>
    </citation>
    <scope>IDENTIFICATION</scope>
    <source>
        <strain evidence="5">Boxer</strain>
    </source>
</reference>
<evidence type="ECO:0000259" key="4">
    <source>
        <dbReference type="PROSITE" id="PS50211"/>
    </source>
</evidence>
<dbReference type="PANTHER" id="PTHR13677">
    <property type="entry name" value="LD41638P"/>
    <property type="match status" value="1"/>
</dbReference>
<dbReference type="InterPro" id="IPR024224">
    <property type="entry name" value="DENND6"/>
</dbReference>
<reference evidence="5" key="1">
    <citation type="submission" date="2020-03" db="EMBL/GenBank/DDBJ databases">
        <title>Long-read based genome assembly of a Labrador retriever dog.</title>
        <authorList>
            <person name="Eory L."/>
            <person name="Zhang W."/>
            <person name="Schoenebeck J."/>
        </authorList>
    </citation>
    <scope>NUCLEOTIDE SEQUENCE [LARGE SCALE GENOMIC DNA]</scope>
    <source>
        <strain evidence="5">Labrador retriever</strain>
    </source>
</reference>
<dbReference type="InterPro" id="IPR037516">
    <property type="entry name" value="Tripartite_DENN"/>
</dbReference>
<dbReference type="GO" id="GO:0055037">
    <property type="term" value="C:recycling endosome"/>
    <property type="evidence" value="ECO:0000318"/>
    <property type="project" value="GO_Central"/>
</dbReference>
<evidence type="ECO:0000256" key="1">
    <source>
        <dbReference type="ARBA" id="ARBA00007159"/>
    </source>
</evidence>
<accession>A0A8I3MTS3</accession>
<dbReference type="OrthoDB" id="10265409at2759"/>
<keyword evidence="2" id="KW-0344">Guanine-nucleotide releasing factor</keyword>